<keyword evidence="2" id="KW-1185">Reference proteome</keyword>
<accession>A0ABS5UC24</accession>
<comment type="caution">
    <text evidence="1">The sequence shown here is derived from an EMBL/GenBank/DDBJ whole genome shotgun (WGS) entry which is preliminary data.</text>
</comment>
<sequence>MNSNLMNNLQRDISYRISSRDDGRIGLRATMNDCYHDIVLDVVVNEETLTIEEISAEFRKCPTTDCPNAVKRLERLTGITIGRGLNKQIAEALGGEEGCGNLRNLLLGLLPLAINVKAASGFTDEQAMMDNVRKQMRGTCAGYPRLDD</sequence>
<evidence type="ECO:0000313" key="2">
    <source>
        <dbReference type="Proteomes" id="UP000784128"/>
    </source>
</evidence>
<evidence type="ECO:0000313" key="1">
    <source>
        <dbReference type="EMBL" id="MBT1073195.1"/>
    </source>
</evidence>
<name>A0ABS5UC24_9BACT</name>
<dbReference type="RefSeq" id="WP_214300998.1">
    <property type="nucleotide sequence ID" value="NZ_JAHDYS010000018.1"/>
</dbReference>
<organism evidence="1 2">
    <name type="scientific">Pelotalea chapellei</name>
    <dbReference type="NCBI Taxonomy" id="44671"/>
    <lineage>
        <taxon>Bacteria</taxon>
        <taxon>Pseudomonadati</taxon>
        <taxon>Thermodesulfobacteriota</taxon>
        <taxon>Desulfuromonadia</taxon>
        <taxon>Geobacterales</taxon>
        <taxon>Geobacteraceae</taxon>
        <taxon>Pelotalea</taxon>
    </lineage>
</organism>
<dbReference type="EMBL" id="JAHDYS010000018">
    <property type="protein sequence ID" value="MBT1073195.1"/>
    <property type="molecule type" value="Genomic_DNA"/>
</dbReference>
<protein>
    <submittedName>
        <fullName evidence="1">DUF2889 domain-containing protein</fullName>
    </submittedName>
</protein>
<dbReference type="InterPro" id="IPR021312">
    <property type="entry name" value="DUF2889"/>
</dbReference>
<dbReference type="Pfam" id="PF11136">
    <property type="entry name" value="DUF2889"/>
    <property type="match status" value="1"/>
</dbReference>
<gene>
    <name evidence="1" type="ORF">KJB30_15480</name>
</gene>
<reference evidence="1 2" key="1">
    <citation type="submission" date="2021-05" db="EMBL/GenBank/DDBJ databases">
        <title>The draft genome of Geobacter chapellei DSM 13688.</title>
        <authorList>
            <person name="Xu Z."/>
            <person name="Masuda Y."/>
            <person name="Itoh H."/>
            <person name="Senoo K."/>
        </authorList>
    </citation>
    <scope>NUCLEOTIDE SEQUENCE [LARGE SCALE GENOMIC DNA]</scope>
    <source>
        <strain evidence="1 2">DSM 13688</strain>
    </source>
</reference>
<proteinExistence type="predicted"/>
<dbReference type="Proteomes" id="UP000784128">
    <property type="component" value="Unassembled WGS sequence"/>
</dbReference>